<evidence type="ECO:0000256" key="7">
    <source>
        <dbReference type="ARBA" id="ARBA00032012"/>
    </source>
</evidence>
<dbReference type="GO" id="GO:0006357">
    <property type="term" value="P:regulation of transcription by RNA polymerase II"/>
    <property type="evidence" value="ECO:0007669"/>
    <property type="project" value="InterPro"/>
</dbReference>
<reference evidence="9 10" key="1">
    <citation type="submission" date="2017-03" db="EMBL/GenBank/DDBJ databases">
        <title>Genomes of endolithic fungi from Antarctica.</title>
        <authorList>
            <person name="Coleine C."/>
            <person name="Masonjones S."/>
            <person name="Stajich J.E."/>
        </authorList>
    </citation>
    <scope>NUCLEOTIDE SEQUENCE [LARGE SCALE GENOMIC DNA]</scope>
    <source>
        <strain evidence="9 10">CCFEE 6315</strain>
    </source>
</reference>
<dbReference type="AlphaFoldDB" id="A0A4U0TRG9"/>
<keyword evidence="10" id="KW-1185">Reference proteome</keyword>
<dbReference type="GO" id="GO:0006369">
    <property type="term" value="P:termination of RNA polymerase II transcription"/>
    <property type="evidence" value="ECO:0007669"/>
    <property type="project" value="TreeGrafter"/>
</dbReference>
<name>A0A4U0TRG9_9PEZI</name>
<evidence type="ECO:0000313" key="10">
    <source>
        <dbReference type="Proteomes" id="UP000308549"/>
    </source>
</evidence>
<gene>
    <name evidence="8" type="primary">MED18</name>
    <name evidence="9" type="ORF">B0A50_05718</name>
</gene>
<organism evidence="9 10">
    <name type="scientific">Salinomyces thailandicus</name>
    <dbReference type="NCBI Taxonomy" id="706561"/>
    <lineage>
        <taxon>Eukaryota</taxon>
        <taxon>Fungi</taxon>
        <taxon>Dikarya</taxon>
        <taxon>Ascomycota</taxon>
        <taxon>Pezizomycotina</taxon>
        <taxon>Dothideomycetes</taxon>
        <taxon>Dothideomycetidae</taxon>
        <taxon>Mycosphaerellales</taxon>
        <taxon>Teratosphaeriaceae</taxon>
        <taxon>Salinomyces</taxon>
    </lineage>
</organism>
<evidence type="ECO:0000313" key="9">
    <source>
        <dbReference type="EMBL" id="TKA24730.1"/>
    </source>
</evidence>
<evidence type="ECO:0000256" key="8">
    <source>
        <dbReference type="RuleBase" id="RU364150"/>
    </source>
</evidence>
<sequence>MHEFLLFSQVPVTRHDQVLHILAGVCASQPTKLTEQHLIYRQTRLLDAGTSKKGGPPKQQSAQAQRPSYHKLIREVDLATRQQLGPWTGRAEELPQAGVSVAVSRSVDERTMDESELERFREGGQWYKYVNQFIAPTSRFVHNNIVIRLSRPYSFPEGHGALEPMDAPVLPLSDCKPVDPSGTYLFEACVRVEDVKNSKLTEQAMGELLAFKKQLEGAVDLKVAERLSLDTRVKGA</sequence>
<keyword evidence="6 8" id="KW-0539">Nucleus</keyword>
<dbReference type="Pfam" id="PF09637">
    <property type="entry name" value="Med18"/>
    <property type="match status" value="1"/>
</dbReference>
<dbReference type="GO" id="GO:0003712">
    <property type="term" value="F:transcription coregulator activity"/>
    <property type="evidence" value="ECO:0007669"/>
    <property type="project" value="InterPro"/>
</dbReference>
<protein>
    <recommendedName>
        <fullName evidence="3 8">Mediator of RNA polymerase II transcription subunit 18</fullName>
    </recommendedName>
    <alternativeName>
        <fullName evidence="7 8">Mediator complex subunit 18</fullName>
    </alternativeName>
</protein>
<comment type="caution">
    <text evidence="9">The sequence shown here is derived from an EMBL/GenBank/DDBJ whole genome shotgun (WGS) entry which is preliminary data.</text>
</comment>
<evidence type="ECO:0000256" key="3">
    <source>
        <dbReference type="ARBA" id="ARBA00019612"/>
    </source>
</evidence>
<dbReference type="PANTHER" id="PTHR13321:SF2">
    <property type="entry name" value="MEDIATOR OF RNA POLYMERASE II TRANSCRIPTION SUBUNIT 18"/>
    <property type="match status" value="1"/>
</dbReference>
<evidence type="ECO:0000256" key="6">
    <source>
        <dbReference type="ARBA" id="ARBA00023242"/>
    </source>
</evidence>
<dbReference type="Gene3D" id="2.40.320.10">
    <property type="entry name" value="Hypothetical Protein Pfu-838710-001"/>
    <property type="match status" value="1"/>
</dbReference>
<keyword evidence="5 8" id="KW-0804">Transcription</keyword>
<evidence type="ECO:0000256" key="2">
    <source>
        <dbReference type="ARBA" id="ARBA00009814"/>
    </source>
</evidence>
<dbReference type="InterPro" id="IPR019095">
    <property type="entry name" value="Mediator_Med18"/>
</dbReference>
<proteinExistence type="inferred from homology"/>
<dbReference type="EMBL" id="NAJL01000041">
    <property type="protein sequence ID" value="TKA24730.1"/>
    <property type="molecule type" value="Genomic_DNA"/>
</dbReference>
<keyword evidence="4 8" id="KW-0805">Transcription regulation</keyword>
<comment type="function">
    <text evidence="8">Component of the Mediator complex, a coactivator involved in the regulated transcription of nearly all RNA polymerase II-dependent genes. Mediator functions as a bridge to convey information from gene-specific regulatory proteins to the basal RNA polymerase II transcription machinery. Mediator is recruited to promoters by direct interactions with regulatory proteins and serves as a scaffold for the assembly of a functional preinitiation complex with RNA polymerase II and the general transcription factors.</text>
</comment>
<evidence type="ECO:0000256" key="1">
    <source>
        <dbReference type="ARBA" id="ARBA00004123"/>
    </source>
</evidence>
<dbReference type="PANTHER" id="PTHR13321">
    <property type="entry name" value="MEDIATOR OF RNA POLYMERASE II TRANSCRIPTION, SUBUNIT 18"/>
    <property type="match status" value="1"/>
</dbReference>
<evidence type="ECO:0000256" key="4">
    <source>
        <dbReference type="ARBA" id="ARBA00023015"/>
    </source>
</evidence>
<keyword evidence="8" id="KW-0010">Activator</keyword>
<dbReference type="GO" id="GO:0070847">
    <property type="term" value="C:core mediator complex"/>
    <property type="evidence" value="ECO:0007669"/>
    <property type="project" value="TreeGrafter"/>
</dbReference>
<comment type="similarity">
    <text evidence="2 8">Belongs to the Mediator complex subunit 18 family.</text>
</comment>
<evidence type="ECO:0000256" key="5">
    <source>
        <dbReference type="ARBA" id="ARBA00023163"/>
    </source>
</evidence>
<comment type="subunit">
    <text evidence="8">Component of the Mediator complex.</text>
</comment>
<comment type="subcellular location">
    <subcellularLocation>
        <location evidence="1 8">Nucleus</location>
    </subcellularLocation>
</comment>
<dbReference type="GO" id="GO:0016592">
    <property type="term" value="C:mediator complex"/>
    <property type="evidence" value="ECO:0007669"/>
    <property type="project" value="InterPro"/>
</dbReference>
<dbReference type="OrthoDB" id="5348092at2759"/>
<accession>A0A4U0TRG9</accession>
<dbReference type="Proteomes" id="UP000308549">
    <property type="component" value="Unassembled WGS sequence"/>
</dbReference>